<accession>A0ABS2HH72</accession>
<feature type="domain" description="Retropepsin-like aspartic endopeptidase" evidence="1">
    <location>
        <begin position="77"/>
        <end position="212"/>
    </location>
</feature>
<reference evidence="2 3" key="1">
    <citation type="submission" date="2021-02" db="EMBL/GenBank/DDBJ databases">
        <authorList>
            <person name="Park J.-S."/>
        </authorList>
    </citation>
    <scope>NUCLEOTIDE SEQUENCE [LARGE SCALE GENOMIC DNA]</scope>
    <source>
        <strain evidence="2 3">188UL20-2</strain>
    </source>
</reference>
<protein>
    <submittedName>
        <fullName evidence="2">ATP-dependent zinc protease</fullName>
    </submittedName>
</protein>
<comment type="caution">
    <text evidence="2">The sequence shown here is derived from an EMBL/GenBank/DDBJ whole genome shotgun (WGS) entry which is preliminary data.</text>
</comment>
<gene>
    <name evidence="2" type="ORF">JQC93_10700</name>
</gene>
<dbReference type="Proteomes" id="UP000809621">
    <property type="component" value="Unassembled WGS sequence"/>
</dbReference>
<proteinExistence type="predicted"/>
<dbReference type="Pfam" id="PF05618">
    <property type="entry name" value="Zn_protease"/>
    <property type="match status" value="1"/>
</dbReference>
<keyword evidence="2" id="KW-0645">Protease</keyword>
<evidence type="ECO:0000313" key="2">
    <source>
        <dbReference type="EMBL" id="MBM7036870.1"/>
    </source>
</evidence>
<evidence type="ECO:0000259" key="1">
    <source>
        <dbReference type="Pfam" id="PF05618"/>
    </source>
</evidence>
<dbReference type="EMBL" id="JAFEUM010000003">
    <property type="protein sequence ID" value="MBM7036870.1"/>
    <property type="molecule type" value="Genomic_DNA"/>
</dbReference>
<dbReference type="Gene3D" id="2.40.70.10">
    <property type="entry name" value="Acid Proteases"/>
    <property type="match status" value="1"/>
</dbReference>
<keyword evidence="3" id="KW-1185">Reference proteome</keyword>
<dbReference type="SUPFAM" id="SSF50630">
    <property type="entry name" value="Acid proteases"/>
    <property type="match status" value="1"/>
</dbReference>
<organism evidence="2 3">
    <name type="scientific">Vibrio ulleungensis</name>
    <dbReference type="NCBI Taxonomy" id="2807619"/>
    <lineage>
        <taxon>Bacteria</taxon>
        <taxon>Pseudomonadati</taxon>
        <taxon>Pseudomonadota</taxon>
        <taxon>Gammaproteobacteria</taxon>
        <taxon>Vibrionales</taxon>
        <taxon>Vibrionaceae</taxon>
        <taxon>Vibrio</taxon>
    </lineage>
</organism>
<dbReference type="GO" id="GO:0008233">
    <property type="term" value="F:peptidase activity"/>
    <property type="evidence" value="ECO:0007669"/>
    <property type="project" value="UniProtKB-KW"/>
</dbReference>
<sequence length="216" mass="24631">MQTNYLELVTILHRMENDLSVKSSQIFQMHQQIESLSSEIQKQQQLQRKQMVVKEPEIVYVVAEAPTNNETPRDVVVLGAVETVSLSGIEQNFDARVDTGATTSSIDAQNIKEFERNGKKWVKFHISEKENDQGGKLWVEVPIIRYASVRQVNTPDLQKRPVVSIPLQLGNLRENVEFTLTDRSHMDHSVLLGREFLKDIAIVDVSKEHIHSQSDS</sequence>
<name>A0ABS2HH72_9VIBR</name>
<dbReference type="PANTHER" id="PTHR38037">
    <property type="entry name" value="ZN_PROTEASE DOMAIN-CONTAINING PROTEIN"/>
    <property type="match status" value="1"/>
</dbReference>
<evidence type="ECO:0000313" key="3">
    <source>
        <dbReference type="Proteomes" id="UP000809621"/>
    </source>
</evidence>
<dbReference type="GO" id="GO:0006508">
    <property type="term" value="P:proteolysis"/>
    <property type="evidence" value="ECO:0007669"/>
    <property type="project" value="UniProtKB-KW"/>
</dbReference>
<dbReference type="InterPro" id="IPR008503">
    <property type="entry name" value="Asp_endopeptidase"/>
</dbReference>
<dbReference type="RefSeq" id="WP_205158417.1">
    <property type="nucleotide sequence ID" value="NZ_JAFEUM010000003.1"/>
</dbReference>
<dbReference type="InterPro" id="IPR021109">
    <property type="entry name" value="Peptidase_aspartic_dom_sf"/>
</dbReference>
<keyword evidence="2" id="KW-0378">Hydrolase</keyword>
<dbReference type="PANTHER" id="PTHR38037:SF2">
    <property type="entry name" value="ATP-DEPENDENT ZINC PROTEASE DOMAIN-CONTAINING PROTEIN-RELATED"/>
    <property type="match status" value="1"/>
</dbReference>